<gene>
    <name evidence="1" type="ORF">KC729_07750</name>
</gene>
<proteinExistence type="predicted"/>
<sequence length="111" mass="12859">WVHRETDGRPWHEAEVFDPPRPAPIPGRGYAVYKVEVDGFVFEFASLAELRVCIETLSQKLLPRPLDLSRGRGMGPNSHWLSRLPAEVKSWRFRVKAVSYLRRAQEGFDRL</sequence>
<organism evidence="1 2">
    <name type="scientific">Eiseniibacteriota bacterium</name>
    <dbReference type="NCBI Taxonomy" id="2212470"/>
    <lineage>
        <taxon>Bacteria</taxon>
        <taxon>Candidatus Eiseniibacteriota</taxon>
    </lineage>
</organism>
<name>A0A956LY42_UNCEI</name>
<accession>A0A956LY42</accession>
<evidence type="ECO:0000313" key="1">
    <source>
        <dbReference type="EMBL" id="MCA9727561.1"/>
    </source>
</evidence>
<dbReference type="EMBL" id="JAGQHR010000189">
    <property type="protein sequence ID" value="MCA9727561.1"/>
    <property type="molecule type" value="Genomic_DNA"/>
</dbReference>
<comment type="caution">
    <text evidence="1">The sequence shown here is derived from an EMBL/GenBank/DDBJ whole genome shotgun (WGS) entry which is preliminary data.</text>
</comment>
<reference evidence="1" key="1">
    <citation type="submission" date="2020-04" db="EMBL/GenBank/DDBJ databases">
        <authorList>
            <person name="Zhang T."/>
        </authorList>
    </citation>
    <scope>NUCLEOTIDE SEQUENCE</scope>
    <source>
        <strain evidence="1">HKST-UBA01</strain>
    </source>
</reference>
<dbReference type="AlphaFoldDB" id="A0A956LY42"/>
<evidence type="ECO:0000313" key="2">
    <source>
        <dbReference type="Proteomes" id="UP000697710"/>
    </source>
</evidence>
<dbReference type="Proteomes" id="UP000697710">
    <property type="component" value="Unassembled WGS sequence"/>
</dbReference>
<reference evidence="1" key="2">
    <citation type="journal article" date="2021" name="Microbiome">
        <title>Successional dynamics and alternative stable states in a saline activated sludge microbial community over 9 years.</title>
        <authorList>
            <person name="Wang Y."/>
            <person name="Ye J."/>
            <person name="Ju F."/>
            <person name="Liu L."/>
            <person name="Boyd J.A."/>
            <person name="Deng Y."/>
            <person name="Parks D.H."/>
            <person name="Jiang X."/>
            <person name="Yin X."/>
            <person name="Woodcroft B.J."/>
            <person name="Tyson G.W."/>
            <person name="Hugenholtz P."/>
            <person name="Polz M.F."/>
            <person name="Zhang T."/>
        </authorList>
    </citation>
    <scope>NUCLEOTIDE SEQUENCE</scope>
    <source>
        <strain evidence="1">HKST-UBA01</strain>
    </source>
</reference>
<feature type="non-terminal residue" evidence="1">
    <location>
        <position position="1"/>
    </location>
</feature>
<protein>
    <submittedName>
        <fullName evidence="1">Uncharacterized protein</fullName>
    </submittedName>
</protein>